<name>A0AA37GXU7_9PEZI</name>
<feature type="region of interest" description="Disordered" evidence="1">
    <location>
        <begin position="1"/>
        <end position="21"/>
    </location>
</feature>
<evidence type="ECO:0000313" key="3">
    <source>
        <dbReference type="Proteomes" id="UP001055172"/>
    </source>
</evidence>
<feature type="compositionally biased region" description="Polar residues" evidence="1">
    <location>
        <begin position="1"/>
        <end position="10"/>
    </location>
</feature>
<proteinExistence type="predicted"/>
<comment type="caution">
    <text evidence="2">The sequence shown here is derived from an EMBL/GenBank/DDBJ whole genome shotgun (WGS) entry which is preliminary data.</text>
</comment>
<gene>
    <name evidence="2" type="ORF">ColLi_12151</name>
</gene>
<reference evidence="2 3" key="1">
    <citation type="submission" date="2021-07" db="EMBL/GenBank/DDBJ databases">
        <title>Genome data of Colletotrichum spaethianum.</title>
        <authorList>
            <person name="Utami Y.D."/>
            <person name="Hiruma K."/>
        </authorList>
    </citation>
    <scope>NUCLEOTIDE SEQUENCE [LARGE SCALE GENOMIC DNA]</scope>
    <source>
        <strain evidence="2 3">MAFF 242679</strain>
    </source>
</reference>
<dbReference type="Proteomes" id="UP001055172">
    <property type="component" value="Unassembled WGS sequence"/>
</dbReference>
<accession>A0AA37GXU7</accession>
<evidence type="ECO:0000256" key="1">
    <source>
        <dbReference type="SAM" id="MobiDB-lite"/>
    </source>
</evidence>
<sequence>MSSGASSTLPRRSLGRGSFSAIPAIPHDAKSDLARLFLQPAAQNLHNTRPSAMHTSSIRVIVVFQDTATAFSTG</sequence>
<protein>
    <submittedName>
        <fullName evidence="2">Uncharacterized protein</fullName>
    </submittedName>
</protein>
<dbReference type="EMBL" id="BPPX01000040">
    <property type="protein sequence ID" value="GJC89313.1"/>
    <property type="molecule type" value="Genomic_DNA"/>
</dbReference>
<organism evidence="2 3">
    <name type="scientific">Colletotrichum liriopes</name>
    <dbReference type="NCBI Taxonomy" id="708192"/>
    <lineage>
        <taxon>Eukaryota</taxon>
        <taxon>Fungi</taxon>
        <taxon>Dikarya</taxon>
        <taxon>Ascomycota</taxon>
        <taxon>Pezizomycotina</taxon>
        <taxon>Sordariomycetes</taxon>
        <taxon>Hypocreomycetidae</taxon>
        <taxon>Glomerellales</taxon>
        <taxon>Glomerellaceae</taxon>
        <taxon>Colletotrichum</taxon>
        <taxon>Colletotrichum spaethianum species complex</taxon>
    </lineage>
</organism>
<keyword evidence="3" id="KW-1185">Reference proteome</keyword>
<evidence type="ECO:0000313" key="2">
    <source>
        <dbReference type="EMBL" id="GJC89313.1"/>
    </source>
</evidence>
<dbReference type="AlphaFoldDB" id="A0AA37GXU7"/>